<evidence type="ECO:0000313" key="2">
    <source>
        <dbReference type="EMBL" id="CAE78735.1"/>
    </source>
</evidence>
<evidence type="ECO:0000256" key="1">
    <source>
        <dbReference type="SAM" id="SignalP"/>
    </source>
</evidence>
<organism evidence="2 3">
    <name type="scientific">Bdellovibrio bacteriovorus (strain ATCC 15356 / DSM 50701 / NCIMB 9529 / HD100)</name>
    <dbReference type="NCBI Taxonomy" id="264462"/>
    <lineage>
        <taxon>Bacteria</taxon>
        <taxon>Pseudomonadati</taxon>
        <taxon>Bdellovibrionota</taxon>
        <taxon>Bdellovibrionia</taxon>
        <taxon>Bdellovibrionales</taxon>
        <taxon>Pseudobdellovibrionaceae</taxon>
        <taxon>Bdellovibrio</taxon>
    </lineage>
</organism>
<protein>
    <submittedName>
        <fullName evidence="2">Uncharacterized protein</fullName>
    </submittedName>
</protein>
<feature type="signal peptide" evidence="1">
    <location>
        <begin position="1"/>
        <end position="23"/>
    </location>
</feature>
<keyword evidence="1" id="KW-0732">Signal</keyword>
<evidence type="ECO:0000313" key="3">
    <source>
        <dbReference type="Proteomes" id="UP000008080"/>
    </source>
</evidence>
<dbReference type="GeneID" id="93011862"/>
<keyword evidence="3" id="KW-1185">Reference proteome</keyword>
<dbReference type="Proteomes" id="UP000008080">
    <property type="component" value="Chromosome"/>
</dbReference>
<dbReference type="AlphaFoldDB" id="Q6MPR2"/>
<accession>Q6MPR2</accession>
<dbReference type="RefSeq" id="WP_011163337.1">
    <property type="nucleotide sequence ID" value="NC_005363.1"/>
</dbReference>
<reference evidence="2 3" key="1">
    <citation type="journal article" date="2004" name="Science">
        <title>A predator unmasked: life cycle of Bdellovibrio bacteriovorus from a genomic perspective.</title>
        <authorList>
            <person name="Rendulic S."/>
            <person name="Jagtap P."/>
            <person name="Rosinus A."/>
            <person name="Eppinger M."/>
            <person name="Baar C."/>
            <person name="Lanz C."/>
            <person name="Keller H."/>
            <person name="Lambert C."/>
            <person name="Evans K.J."/>
            <person name="Goesmann A."/>
            <person name="Meyer F."/>
            <person name="Sockett R.E."/>
            <person name="Schuster S.C."/>
        </authorList>
    </citation>
    <scope>NUCLEOTIDE SEQUENCE [LARGE SCALE GENOMIC DNA]</scope>
    <source>
        <strain evidence="3">ATCC 15356 / DSM 50701 / NCIMB 9529 / HD100</strain>
    </source>
</reference>
<proteinExistence type="predicted"/>
<dbReference type="HOGENOM" id="CLU_1700789_0_0_7"/>
<feature type="chain" id="PRO_5004277129" evidence="1">
    <location>
        <begin position="24"/>
        <end position="154"/>
    </location>
</feature>
<dbReference type="EMBL" id="BX842648">
    <property type="protein sequence ID" value="CAE78735.1"/>
    <property type="molecule type" value="Genomic_DNA"/>
</dbReference>
<sequence>MLTTFRLFAVTIGLSLLSSVSLAQTQMQLVLKKDIVFDAQNSRSSQSFYTQYKNDHCYISLVGNNLRNSQYVNAQGLIVLPVGLKFTVVSVVDNDKGLDLETQKIFTKSFIYSVNRDIDTSLTLNCSRKYSLFKRLEKPKEVLGLFTELVSLQQ</sequence>
<dbReference type="KEGG" id="bba:Bd0783"/>
<name>Q6MPR2_BDEBA</name>
<gene>
    <name evidence="2" type="ordered locus">Bd0783</name>
</gene>
<dbReference type="STRING" id="264462.Bd0783"/>